<name>A0A4Y1MS85_9PROT</name>
<dbReference type="AlphaFoldDB" id="A0A4Y1MS85"/>
<proteinExistence type="predicted"/>
<evidence type="ECO:0000313" key="1">
    <source>
        <dbReference type="EMBL" id="AWV20852.1"/>
    </source>
</evidence>
<organism evidence="1">
    <name type="scientific">Roseomonas mucosa</name>
    <dbReference type="NCBI Taxonomy" id="207340"/>
    <lineage>
        <taxon>Bacteria</taxon>
        <taxon>Pseudomonadati</taxon>
        <taxon>Pseudomonadota</taxon>
        <taxon>Alphaproteobacteria</taxon>
        <taxon>Acetobacterales</taxon>
        <taxon>Roseomonadaceae</taxon>
        <taxon>Roseomonas</taxon>
    </lineage>
</organism>
<dbReference type="EMBL" id="CP025189">
    <property type="protein sequence ID" value="AWV20852.1"/>
    <property type="molecule type" value="Genomic_DNA"/>
</dbReference>
<gene>
    <name evidence="1" type="ORF">RADP37_05283</name>
</gene>
<protein>
    <submittedName>
        <fullName evidence="1">Uncharacterized protein</fullName>
    </submittedName>
</protein>
<reference evidence="1" key="1">
    <citation type="submission" date="2017-12" db="EMBL/GenBank/DDBJ databases">
        <authorList>
            <person name="Martens C."/>
            <person name="Dahlstrom E."/>
            <person name="Barbian K."/>
            <person name="Sykora L."/>
            <person name="Ricklefs S."/>
            <person name="Bruno D."/>
            <person name="Anzick I."/>
            <person name="Myles I."/>
            <person name="Datta S.K."/>
        </authorList>
    </citation>
    <scope>NUCLEOTIDE SEQUENCE</scope>
    <source>
        <strain evidence="1">AD2</strain>
    </source>
</reference>
<dbReference type="RefSeq" id="WP_353407539.1">
    <property type="nucleotide sequence ID" value="NZ_AP031462.1"/>
</dbReference>
<sequence length="392" mass="45031">MKEKTSYLQGKFKGKRIIRHSDKVLPEALRPLVLRMYQLAEDLIGKTMIASVEDKSVSISFYIIDHSAPEAYACKDRQEKDYVVIMTSSFLSGMHKIFFEASKTLEFWRLDPRDKTRTIFVDVLPPGLFPLIFSPNRKSLYVESWGNLAPKSSAEIYANKAFFLFFEFVMGHELGHICNGHVDWFGKNAHIGRINEIKGSSLIDNSISRALEYDADCFSGKLGLFRTIDLHFDDTDRRVWESFVCLNSIPNAFAVQIRARQYAISLFFMLQEEFEKRVKQENSSHPPSIFRHMNLIRYGDMYIRKTARNTLPELFDLLASWRHEETSFCGFSDAETAFLSIVGRQSNRSGYFRILGQEGGKILDEILGSYSQIYNDLNQLKLGGTLAPPRDS</sequence>
<accession>A0A4Y1MS85</accession>